<feature type="compositionally biased region" description="Polar residues" evidence="1">
    <location>
        <begin position="129"/>
        <end position="138"/>
    </location>
</feature>
<keyword evidence="3" id="KW-1185">Reference proteome</keyword>
<feature type="compositionally biased region" description="Polar residues" evidence="1">
    <location>
        <begin position="189"/>
        <end position="198"/>
    </location>
</feature>
<protein>
    <submittedName>
        <fullName evidence="2">Uncharacterized protein</fullName>
    </submittedName>
</protein>
<dbReference type="EnsemblMetazoa" id="PPA25647.1">
    <property type="protein sequence ID" value="PPA25647.1"/>
    <property type="gene ID" value="WBGene00115201"/>
</dbReference>
<feature type="compositionally biased region" description="Polar residues" evidence="1">
    <location>
        <begin position="52"/>
        <end position="78"/>
    </location>
</feature>
<dbReference type="Proteomes" id="UP000005239">
    <property type="component" value="Unassembled WGS sequence"/>
</dbReference>
<accession>A0A8R1UJV2</accession>
<sequence length="336" mass="38327">MKEPTGSSSRWDSRNEDYGNQGYGNRDYGRGDDRYPGSRNDQDLKRNGGQGPSQSQRNDYNGFNGKGSQQRTHSSRYYNDSRKRSRDDLSYDRTVDEPKGRDDRRGWEMKREKREPNSYSTEKRYGYQDQPTYNNWNPHQFRRTFPKKKSDYDQGNNHWQQHHDAESFDEGIVHGPMKEGYGSTPPSSPTRRNAMASTESRKTKSESPVPLFGNDSIDFWPKGFAPGKMPEYAYRKTKSTSPVKKYEGKTFVLGANRQVKGGGIAIQYLPAPITASSSLTAHTATALRGNKRVKSWNTIAAHYHQATGRAHNASLPLLVDKQGGYHLAEELWVRLD</sequence>
<proteinExistence type="predicted"/>
<reference evidence="2" key="2">
    <citation type="submission" date="2022-06" db="UniProtKB">
        <authorList>
            <consortium name="EnsemblMetazoa"/>
        </authorList>
    </citation>
    <scope>IDENTIFICATION</scope>
    <source>
        <strain evidence="2">PS312</strain>
    </source>
</reference>
<feature type="compositionally biased region" description="Polar residues" evidence="1">
    <location>
        <begin position="1"/>
        <end position="10"/>
    </location>
</feature>
<name>A0A2A6C0U3_PRIPA</name>
<feature type="region of interest" description="Disordered" evidence="1">
    <location>
        <begin position="1"/>
        <end position="159"/>
    </location>
</feature>
<feature type="compositionally biased region" description="Basic and acidic residues" evidence="1">
    <location>
        <begin position="79"/>
        <end position="126"/>
    </location>
</feature>
<feature type="compositionally biased region" description="Basic and acidic residues" evidence="1">
    <location>
        <begin position="27"/>
        <end position="46"/>
    </location>
</feature>
<feature type="region of interest" description="Disordered" evidence="1">
    <location>
        <begin position="177"/>
        <end position="210"/>
    </location>
</feature>
<dbReference type="AlphaFoldDB" id="A0A2A6C0U3"/>
<gene>
    <name evidence="2" type="primary">WBGene00115201</name>
</gene>
<accession>A0A2A6C0U3</accession>
<evidence type="ECO:0000313" key="3">
    <source>
        <dbReference type="Proteomes" id="UP000005239"/>
    </source>
</evidence>
<organism evidence="2 3">
    <name type="scientific">Pristionchus pacificus</name>
    <name type="common">Parasitic nematode worm</name>
    <dbReference type="NCBI Taxonomy" id="54126"/>
    <lineage>
        <taxon>Eukaryota</taxon>
        <taxon>Metazoa</taxon>
        <taxon>Ecdysozoa</taxon>
        <taxon>Nematoda</taxon>
        <taxon>Chromadorea</taxon>
        <taxon>Rhabditida</taxon>
        <taxon>Rhabditina</taxon>
        <taxon>Diplogasteromorpha</taxon>
        <taxon>Diplogasteroidea</taxon>
        <taxon>Neodiplogasteridae</taxon>
        <taxon>Pristionchus</taxon>
    </lineage>
</organism>
<evidence type="ECO:0000256" key="1">
    <source>
        <dbReference type="SAM" id="MobiDB-lite"/>
    </source>
</evidence>
<reference evidence="3" key="1">
    <citation type="journal article" date="2008" name="Nat. Genet.">
        <title>The Pristionchus pacificus genome provides a unique perspective on nematode lifestyle and parasitism.</title>
        <authorList>
            <person name="Dieterich C."/>
            <person name="Clifton S.W."/>
            <person name="Schuster L.N."/>
            <person name="Chinwalla A."/>
            <person name="Delehaunty K."/>
            <person name="Dinkelacker I."/>
            <person name="Fulton L."/>
            <person name="Fulton R."/>
            <person name="Godfrey J."/>
            <person name="Minx P."/>
            <person name="Mitreva M."/>
            <person name="Roeseler W."/>
            <person name="Tian H."/>
            <person name="Witte H."/>
            <person name="Yang S.P."/>
            <person name="Wilson R.K."/>
            <person name="Sommer R.J."/>
        </authorList>
    </citation>
    <scope>NUCLEOTIDE SEQUENCE [LARGE SCALE GENOMIC DNA]</scope>
    <source>
        <strain evidence="3">PS312</strain>
    </source>
</reference>
<evidence type="ECO:0000313" key="2">
    <source>
        <dbReference type="EnsemblMetazoa" id="PPA25647.1"/>
    </source>
</evidence>